<dbReference type="AlphaFoldDB" id="A0A081L7B2"/>
<sequence length="82" mass="9555">MKNITFFDWTIHLQGNLTAITDHHEKKMVILESSIELNSVIWIDENNNLQMKPTWDCIMTIDAPNKSLTIQQTEEVFGNVHE</sequence>
<comment type="caution">
    <text evidence="1">The sequence shown here is derived from an EMBL/GenBank/DDBJ whole genome shotgun (WGS) entry which is preliminary data.</text>
</comment>
<protein>
    <submittedName>
        <fullName evidence="1">Uncharacterized protein</fullName>
    </submittedName>
</protein>
<keyword evidence="2" id="KW-1185">Reference proteome</keyword>
<accession>A0A081L7B2</accession>
<dbReference type="Proteomes" id="UP000028091">
    <property type="component" value="Unassembled WGS sequence"/>
</dbReference>
<dbReference type="RefSeq" id="WP_034324671.1">
    <property type="nucleotide sequence ID" value="NZ_JOTP01000031.1"/>
</dbReference>
<organism evidence="1 2">
    <name type="scientific">Bacillus zhangzhouensis</name>
    <dbReference type="NCBI Taxonomy" id="1178540"/>
    <lineage>
        <taxon>Bacteria</taxon>
        <taxon>Bacillati</taxon>
        <taxon>Bacillota</taxon>
        <taxon>Bacilli</taxon>
        <taxon>Bacillales</taxon>
        <taxon>Bacillaceae</taxon>
        <taxon>Bacillus</taxon>
    </lineage>
</organism>
<evidence type="ECO:0000313" key="2">
    <source>
        <dbReference type="Proteomes" id="UP000028091"/>
    </source>
</evidence>
<reference evidence="1 2" key="1">
    <citation type="submission" date="2012-09" db="EMBL/GenBank/DDBJ databases">
        <title>Genome Sequence of Bacillus sp. DW5-4.</title>
        <authorList>
            <person name="Lai Q."/>
            <person name="Liu Y."/>
            <person name="Shao Z."/>
        </authorList>
    </citation>
    <scope>NUCLEOTIDE SEQUENCE [LARGE SCALE GENOMIC DNA]</scope>
    <source>
        <strain evidence="1 2">DW5-4</strain>
    </source>
</reference>
<dbReference type="eggNOG" id="ENOG502ZXHK">
    <property type="taxonomic scope" value="Bacteria"/>
</dbReference>
<name>A0A081L7B2_9BACI</name>
<gene>
    <name evidence="1" type="ORF">BA70_11895</name>
</gene>
<evidence type="ECO:0000313" key="1">
    <source>
        <dbReference type="EMBL" id="KEP25138.1"/>
    </source>
</evidence>
<dbReference type="EMBL" id="JOTP01000031">
    <property type="protein sequence ID" value="KEP25138.1"/>
    <property type="molecule type" value="Genomic_DNA"/>
</dbReference>
<proteinExistence type="predicted"/>
<dbReference type="OrthoDB" id="2905288at2"/>